<sequence length="299" mass="33608">MVILIKRFGQLGNRLFLFAHLVANAAEHGYALANPSFNGYARYFQAPATGDFGGLPVRVNVLLGSRSERWLERLFNMVQRPAVFGALQRLRRQLPAPALPELLYLDDDHGYDLNQPDYLSLARGQRPVLLHGWCFRDRPNLRKHARLIRELFQLIEPHRTAVAAVLAAARRTADVLVGVHIRRSDYATYLDGRYYYDDATYARFMQAVAAQLPAGQRVAFLVACSEEPPPAAAFPGLQVHFASGHFVEDMYALAGCDYLLGPPSSYSMWASFYGEVPLLHLETPDQPVPLAEFQVYTDD</sequence>
<evidence type="ECO:0000313" key="3">
    <source>
        <dbReference type="Proteomes" id="UP000248553"/>
    </source>
</evidence>
<keyword evidence="1" id="KW-0732">Signal</keyword>
<name>A0A328BQ32_9BACT</name>
<dbReference type="Proteomes" id="UP000248553">
    <property type="component" value="Unassembled WGS sequence"/>
</dbReference>
<dbReference type="EMBL" id="QHKM01000001">
    <property type="protein sequence ID" value="RAK69372.1"/>
    <property type="molecule type" value="Genomic_DNA"/>
</dbReference>
<evidence type="ECO:0000256" key="1">
    <source>
        <dbReference type="SAM" id="SignalP"/>
    </source>
</evidence>
<comment type="caution">
    <text evidence="2">The sequence shown here is derived from an EMBL/GenBank/DDBJ whole genome shotgun (WGS) entry which is preliminary data.</text>
</comment>
<protein>
    <recommendedName>
        <fullName evidence="4">Alpha-1,2-fucosyltransferase</fullName>
    </recommendedName>
</protein>
<evidence type="ECO:0000313" key="2">
    <source>
        <dbReference type="EMBL" id="RAK69372.1"/>
    </source>
</evidence>
<keyword evidence="3" id="KW-1185">Reference proteome</keyword>
<proteinExistence type="predicted"/>
<gene>
    <name evidence="2" type="ORF">DLM85_00460</name>
</gene>
<dbReference type="OrthoDB" id="639736at2"/>
<dbReference type="AlphaFoldDB" id="A0A328BQ32"/>
<feature type="chain" id="PRO_5016296655" description="Alpha-1,2-fucosyltransferase" evidence="1">
    <location>
        <begin position="26"/>
        <end position="299"/>
    </location>
</feature>
<dbReference type="RefSeq" id="WP_111476108.1">
    <property type="nucleotide sequence ID" value="NZ_QHKM01000001.1"/>
</dbReference>
<feature type="signal peptide" evidence="1">
    <location>
        <begin position="1"/>
        <end position="25"/>
    </location>
</feature>
<accession>A0A328BQ32</accession>
<organism evidence="2 3">
    <name type="scientific">Hymenobacter edaphi</name>
    <dbReference type="NCBI Taxonomy" id="2211146"/>
    <lineage>
        <taxon>Bacteria</taxon>
        <taxon>Pseudomonadati</taxon>
        <taxon>Bacteroidota</taxon>
        <taxon>Cytophagia</taxon>
        <taxon>Cytophagales</taxon>
        <taxon>Hymenobacteraceae</taxon>
        <taxon>Hymenobacter</taxon>
    </lineage>
</organism>
<reference evidence="3" key="1">
    <citation type="submission" date="2018-05" db="EMBL/GenBank/DDBJ databases">
        <authorList>
            <person name="Nie L."/>
        </authorList>
    </citation>
    <scope>NUCLEOTIDE SEQUENCE [LARGE SCALE GENOMIC DNA]</scope>
    <source>
        <strain evidence="3">NL</strain>
    </source>
</reference>
<evidence type="ECO:0008006" key="4">
    <source>
        <dbReference type="Google" id="ProtNLM"/>
    </source>
</evidence>